<evidence type="ECO:0000256" key="5">
    <source>
        <dbReference type="ARBA" id="ARBA00022786"/>
    </source>
</evidence>
<evidence type="ECO:0000256" key="2">
    <source>
        <dbReference type="ARBA" id="ARBA00004906"/>
    </source>
</evidence>
<dbReference type="SUPFAM" id="SSF81383">
    <property type="entry name" value="F-box domain"/>
    <property type="match status" value="1"/>
</dbReference>
<feature type="compositionally biased region" description="Basic and acidic residues" evidence="7">
    <location>
        <begin position="31"/>
        <end position="43"/>
    </location>
</feature>
<organism evidence="9 10">
    <name type="scientific">Leucocoprinus birnbaumii</name>
    <dbReference type="NCBI Taxonomy" id="56174"/>
    <lineage>
        <taxon>Eukaryota</taxon>
        <taxon>Fungi</taxon>
        <taxon>Dikarya</taxon>
        <taxon>Basidiomycota</taxon>
        <taxon>Agaricomycotina</taxon>
        <taxon>Agaricomycetes</taxon>
        <taxon>Agaricomycetidae</taxon>
        <taxon>Agaricales</taxon>
        <taxon>Agaricineae</taxon>
        <taxon>Agaricaceae</taxon>
        <taxon>Leucocoprinus</taxon>
    </lineage>
</organism>
<accession>A0AAD5YPD7</accession>
<feature type="compositionally biased region" description="Basic residues" evidence="7">
    <location>
        <begin position="414"/>
        <end position="429"/>
    </location>
</feature>
<evidence type="ECO:0000256" key="7">
    <source>
        <dbReference type="SAM" id="MobiDB-lite"/>
    </source>
</evidence>
<name>A0AAD5YPD7_9AGAR</name>
<dbReference type="InterPro" id="IPR036047">
    <property type="entry name" value="F-box-like_dom_sf"/>
</dbReference>
<keyword evidence="4" id="KW-0963">Cytoplasm</keyword>
<evidence type="ECO:0000313" key="9">
    <source>
        <dbReference type="EMBL" id="KAJ3551479.1"/>
    </source>
</evidence>
<dbReference type="EMBL" id="JANIEX010002201">
    <property type="protein sequence ID" value="KAJ3551479.1"/>
    <property type="molecule type" value="Genomic_DNA"/>
</dbReference>
<sequence>MTSASAKGKAVPLQEDESTELARFRAEWKAELAARRQAQKAEKVQGTPSATTLGDSGTTTSPGPSTSTGTKQTGLPFDYPIVRPHKQVKAAPLDGELHPAITSDGKVVEQKQGKALKNALSIYKQAVRHEQDGELDDALSLYRQAFRMDAHVDRAYRREEMLHTIATQQAWRTAPPPTVTASMPAAAPMTQPLVTERQIDDVTASIQTISIKPQVRTTGQAVVTGDFGTLIAKFLEQEPNLIFKPEDEVHPVTINMLPEEILVEIIHMLDPSSIETFAQVCKKARVLTLETSIWRRVFIKQPRVRMDGVYIAICHYVRPGLSENHWVNISHLITYHRYLRFYPNGQVLSLLANEEHPPQSIINMLKPSLRMKGLYIGTWSLTGTEIALSNLFDASGRYPIPGLDDEPDLTSHPPSHHHHHHGHHHHSHSHGGGETSPSRYVFVMSLGLKSRPLGRWNRLDIHSYDTLNLETGDLTPVALKHERPFWFSKVKSYAT</sequence>
<keyword evidence="10" id="KW-1185">Reference proteome</keyword>
<dbReference type="GO" id="GO:0031146">
    <property type="term" value="P:SCF-dependent proteasomal ubiquitin-dependent protein catabolic process"/>
    <property type="evidence" value="ECO:0007669"/>
    <property type="project" value="TreeGrafter"/>
</dbReference>
<dbReference type="Gene3D" id="1.20.1280.50">
    <property type="match status" value="1"/>
</dbReference>
<dbReference type="PANTHER" id="PTHR12874">
    <property type="entry name" value="F-BOX ONLY PROTEIN 48-RELATED"/>
    <property type="match status" value="1"/>
</dbReference>
<evidence type="ECO:0000313" key="10">
    <source>
        <dbReference type="Proteomes" id="UP001213000"/>
    </source>
</evidence>
<evidence type="ECO:0000256" key="6">
    <source>
        <dbReference type="ARBA" id="ARBA00022803"/>
    </source>
</evidence>
<dbReference type="PANTHER" id="PTHR12874:SF9">
    <property type="entry name" value="F-BOX ONLY PROTEIN 48"/>
    <property type="match status" value="1"/>
</dbReference>
<feature type="region of interest" description="Disordered" evidence="7">
    <location>
        <begin position="31"/>
        <end position="76"/>
    </location>
</feature>
<feature type="region of interest" description="Disordered" evidence="7">
    <location>
        <begin position="403"/>
        <end position="434"/>
    </location>
</feature>
<dbReference type="GO" id="GO:0005737">
    <property type="term" value="C:cytoplasm"/>
    <property type="evidence" value="ECO:0007669"/>
    <property type="project" value="UniProtKB-SubCell"/>
</dbReference>
<evidence type="ECO:0000259" key="8">
    <source>
        <dbReference type="PROSITE" id="PS50181"/>
    </source>
</evidence>
<evidence type="ECO:0000256" key="3">
    <source>
        <dbReference type="ARBA" id="ARBA00019775"/>
    </source>
</evidence>
<keyword evidence="6" id="KW-0802">TPR repeat</keyword>
<proteinExistence type="predicted"/>
<comment type="caution">
    <text evidence="9">The sequence shown here is derived from an EMBL/GenBank/DDBJ whole genome shotgun (WGS) entry which is preliminary data.</text>
</comment>
<feature type="region of interest" description="Disordered" evidence="7">
    <location>
        <begin position="1"/>
        <end position="20"/>
    </location>
</feature>
<comment type="pathway">
    <text evidence="2">Protein modification; protein ubiquitination.</text>
</comment>
<dbReference type="Proteomes" id="UP001213000">
    <property type="component" value="Unassembled WGS sequence"/>
</dbReference>
<evidence type="ECO:0000256" key="4">
    <source>
        <dbReference type="ARBA" id="ARBA00022490"/>
    </source>
</evidence>
<comment type="subcellular location">
    <subcellularLocation>
        <location evidence="1">Cytoplasm</location>
    </subcellularLocation>
</comment>
<gene>
    <name evidence="9" type="ORF">NP233_g13074</name>
</gene>
<feature type="domain" description="F-box" evidence="8">
    <location>
        <begin position="251"/>
        <end position="297"/>
    </location>
</feature>
<evidence type="ECO:0000256" key="1">
    <source>
        <dbReference type="ARBA" id="ARBA00004496"/>
    </source>
</evidence>
<dbReference type="InterPro" id="IPR001810">
    <property type="entry name" value="F-box_dom"/>
</dbReference>
<dbReference type="SUPFAM" id="SSF116846">
    <property type="entry name" value="MIT domain"/>
    <property type="match status" value="1"/>
</dbReference>
<dbReference type="PROSITE" id="PS50181">
    <property type="entry name" value="FBOX"/>
    <property type="match status" value="1"/>
</dbReference>
<feature type="compositionally biased region" description="Low complexity" evidence="7">
    <location>
        <begin position="49"/>
        <end position="74"/>
    </location>
</feature>
<dbReference type="AlphaFoldDB" id="A0AAD5YPD7"/>
<dbReference type="Pfam" id="PF19270">
    <property type="entry name" value="FBO_C"/>
    <property type="match status" value="1"/>
</dbReference>
<dbReference type="GO" id="GO:0019005">
    <property type="term" value="C:SCF ubiquitin ligase complex"/>
    <property type="evidence" value="ECO:0007669"/>
    <property type="project" value="TreeGrafter"/>
</dbReference>
<keyword evidence="5" id="KW-0833">Ubl conjugation pathway</keyword>
<protein>
    <recommendedName>
        <fullName evidence="3">F-box only protein 9</fullName>
    </recommendedName>
</protein>
<dbReference type="InterPro" id="IPR045464">
    <property type="entry name" value="Hrt3/FBXO9_C"/>
</dbReference>
<reference evidence="9" key="1">
    <citation type="submission" date="2022-07" db="EMBL/GenBank/DDBJ databases">
        <title>Genome Sequence of Leucocoprinus birnbaumii.</title>
        <authorList>
            <person name="Buettner E."/>
        </authorList>
    </citation>
    <scope>NUCLEOTIDE SEQUENCE</scope>
    <source>
        <strain evidence="9">VT141</strain>
    </source>
</reference>
<dbReference type="InterPro" id="IPR036181">
    <property type="entry name" value="MIT_dom_sf"/>
</dbReference>